<name>A0A2R5F7I1_9PROT</name>
<sequence length="238" mass="25610">MEVKKVTASHGWQWIRGGFDLFRMNPVIWITLFFVYLLLGMVLSLVPPVGPIILNLLAPVFMAGFMLGCQALESGEELEINHLFAGFKQNTSQLITVGGLYLVGIIVVAGLVFVTTGGTVMSEGLHDMANQHETPEASGGMLLAALLALALLIPLVMAYWFAPTLVIFHGMSAVEAMKLSFNACLNNLGAFTLYGLISMVLFILAAIPLGLGLLVMIPTLTASLYVSYKDIFAQEAVA</sequence>
<reference evidence="2 3" key="1">
    <citation type="journal article" date="2018" name="Environ. Microbiol.">
        <title>Isolation and genomic characterization of Novimethylophilus kurashikiensis gen. nov. sp. nov., a new lanthanide-dependent methylotrophic species of Methylophilaceae.</title>
        <authorList>
            <person name="Lv H."/>
            <person name="Sahin N."/>
            <person name="Tani A."/>
        </authorList>
    </citation>
    <scope>NUCLEOTIDE SEQUENCE [LARGE SCALE GENOMIC DNA]</scope>
    <source>
        <strain evidence="2 3">La2-4</strain>
    </source>
</reference>
<comment type="caution">
    <text evidence="2">The sequence shown here is derived from an EMBL/GenBank/DDBJ whole genome shotgun (WGS) entry which is preliminary data.</text>
</comment>
<dbReference type="OrthoDB" id="5298483at2"/>
<feature type="transmembrane region" description="Helical" evidence="1">
    <location>
        <begin position="141"/>
        <end position="168"/>
    </location>
</feature>
<accession>A0A2R5F7I1</accession>
<keyword evidence="1" id="KW-1133">Transmembrane helix</keyword>
<dbReference type="AlphaFoldDB" id="A0A2R5F7I1"/>
<feature type="transmembrane region" description="Helical" evidence="1">
    <location>
        <begin position="94"/>
        <end position="121"/>
    </location>
</feature>
<keyword evidence="1" id="KW-0472">Membrane</keyword>
<dbReference type="InterPro" id="IPR047798">
    <property type="entry name" value="BPSS1780-like"/>
</dbReference>
<dbReference type="NCBIfam" id="NF041043">
    <property type="entry name" value="BPSS1780_fam"/>
    <property type="match status" value="1"/>
</dbReference>
<organism evidence="2 3">
    <name type="scientific">Novimethylophilus kurashikiensis</name>
    <dbReference type="NCBI Taxonomy" id="1825523"/>
    <lineage>
        <taxon>Bacteria</taxon>
        <taxon>Pseudomonadati</taxon>
        <taxon>Pseudomonadota</taxon>
        <taxon>Betaproteobacteria</taxon>
        <taxon>Nitrosomonadales</taxon>
        <taxon>Methylophilaceae</taxon>
        <taxon>Novimethylophilus</taxon>
    </lineage>
</organism>
<feature type="transmembrane region" description="Helical" evidence="1">
    <location>
        <begin position="26"/>
        <end position="46"/>
    </location>
</feature>
<dbReference type="RefSeq" id="WP_109015382.1">
    <property type="nucleotide sequence ID" value="NZ_BDOQ01000006.1"/>
</dbReference>
<proteinExistence type="predicted"/>
<feature type="transmembrane region" description="Helical" evidence="1">
    <location>
        <begin position="52"/>
        <end position="73"/>
    </location>
</feature>
<evidence type="ECO:0000313" key="3">
    <source>
        <dbReference type="Proteomes" id="UP000245081"/>
    </source>
</evidence>
<dbReference type="EMBL" id="BDOQ01000006">
    <property type="protein sequence ID" value="GBG14192.1"/>
    <property type="molecule type" value="Genomic_DNA"/>
</dbReference>
<dbReference type="Proteomes" id="UP000245081">
    <property type="component" value="Unassembled WGS sequence"/>
</dbReference>
<keyword evidence="1" id="KW-0812">Transmembrane</keyword>
<evidence type="ECO:0000313" key="2">
    <source>
        <dbReference type="EMBL" id="GBG14192.1"/>
    </source>
</evidence>
<protein>
    <recommendedName>
        <fullName evidence="4">Transmembrane protein</fullName>
    </recommendedName>
</protein>
<evidence type="ECO:0008006" key="4">
    <source>
        <dbReference type="Google" id="ProtNLM"/>
    </source>
</evidence>
<keyword evidence="3" id="KW-1185">Reference proteome</keyword>
<evidence type="ECO:0000256" key="1">
    <source>
        <dbReference type="SAM" id="Phobius"/>
    </source>
</evidence>
<feature type="transmembrane region" description="Helical" evidence="1">
    <location>
        <begin position="188"/>
        <end position="217"/>
    </location>
</feature>
<gene>
    <name evidence="2" type="ORF">NMK_1756</name>
</gene>